<dbReference type="AlphaFoldDB" id="A0A0C3CE75"/>
<reference evidence="2" key="2">
    <citation type="submission" date="2015-01" db="EMBL/GenBank/DDBJ databases">
        <title>Evolutionary Origins and Diversification of the Mycorrhizal Mutualists.</title>
        <authorList>
            <consortium name="DOE Joint Genome Institute"/>
            <consortium name="Mycorrhizal Genomics Consortium"/>
            <person name="Kohler A."/>
            <person name="Kuo A."/>
            <person name="Nagy L.G."/>
            <person name="Floudas D."/>
            <person name="Copeland A."/>
            <person name="Barry K.W."/>
            <person name="Cichocki N."/>
            <person name="Veneault-Fourrey C."/>
            <person name="LaButti K."/>
            <person name="Lindquist E.A."/>
            <person name="Lipzen A."/>
            <person name="Lundell T."/>
            <person name="Morin E."/>
            <person name="Murat C."/>
            <person name="Riley R."/>
            <person name="Ohm R."/>
            <person name="Sun H."/>
            <person name="Tunlid A."/>
            <person name="Henrissat B."/>
            <person name="Grigoriev I.V."/>
            <person name="Hibbett D.S."/>
            <person name="Martin F."/>
        </authorList>
    </citation>
    <scope>NUCLEOTIDE SEQUENCE [LARGE SCALE GENOMIC DNA]</scope>
    <source>
        <strain evidence="2">h7</strain>
    </source>
</reference>
<evidence type="ECO:0000313" key="2">
    <source>
        <dbReference type="Proteomes" id="UP000053424"/>
    </source>
</evidence>
<accession>A0A0C3CE75</accession>
<gene>
    <name evidence="1" type="ORF">M413DRAFT_119582</name>
</gene>
<proteinExistence type="predicted"/>
<evidence type="ECO:0008006" key="3">
    <source>
        <dbReference type="Google" id="ProtNLM"/>
    </source>
</evidence>
<dbReference type="STRING" id="686832.A0A0C3CE75"/>
<dbReference type="EMBL" id="KN831777">
    <property type="protein sequence ID" value="KIM42514.1"/>
    <property type="molecule type" value="Genomic_DNA"/>
</dbReference>
<dbReference type="Proteomes" id="UP000053424">
    <property type="component" value="Unassembled WGS sequence"/>
</dbReference>
<evidence type="ECO:0000313" key="1">
    <source>
        <dbReference type="EMBL" id="KIM42514.1"/>
    </source>
</evidence>
<sequence>MPFPTDATWPAGLLTIFEICRRQLQPLENRYYGPYNKLLTYCFGPDSFEYFVAPQNLPSASSPRDTINLVDNLVVFDAHRRPVLIAEIKDDSWVDRADLRFNADDQMRQSYDAMLADCPIPRLWGLSLLGTSLRVYSGDVHSGALQPEFEDRPSHRHTLPRDFLAGSWSMDILSQEGFAKMQEIVGDILASVAAL</sequence>
<dbReference type="HOGENOM" id="CLU_085786_2_0_1"/>
<protein>
    <recommendedName>
        <fullName evidence="3">Fungal-type protein kinase domain-containing protein</fullName>
    </recommendedName>
</protein>
<dbReference type="OrthoDB" id="3255221at2759"/>
<name>A0A0C3CE75_HEBCY</name>
<reference evidence="1 2" key="1">
    <citation type="submission" date="2014-04" db="EMBL/GenBank/DDBJ databases">
        <authorList>
            <consortium name="DOE Joint Genome Institute"/>
            <person name="Kuo A."/>
            <person name="Gay G."/>
            <person name="Dore J."/>
            <person name="Kohler A."/>
            <person name="Nagy L.G."/>
            <person name="Floudas D."/>
            <person name="Copeland A."/>
            <person name="Barry K.W."/>
            <person name="Cichocki N."/>
            <person name="Veneault-Fourrey C."/>
            <person name="LaButti K."/>
            <person name="Lindquist E.A."/>
            <person name="Lipzen A."/>
            <person name="Lundell T."/>
            <person name="Morin E."/>
            <person name="Murat C."/>
            <person name="Sun H."/>
            <person name="Tunlid A."/>
            <person name="Henrissat B."/>
            <person name="Grigoriev I.V."/>
            <person name="Hibbett D.S."/>
            <person name="Martin F."/>
            <person name="Nordberg H.P."/>
            <person name="Cantor M.N."/>
            <person name="Hua S.X."/>
        </authorList>
    </citation>
    <scope>NUCLEOTIDE SEQUENCE [LARGE SCALE GENOMIC DNA]</scope>
    <source>
        <strain evidence="2">h7</strain>
    </source>
</reference>
<organism evidence="1 2">
    <name type="scientific">Hebeloma cylindrosporum</name>
    <dbReference type="NCBI Taxonomy" id="76867"/>
    <lineage>
        <taxon>Eukaryota</taxon>
        <taxon>Fungi</taxon>
        <taxon>Dikarya</taxon>
        <taxon>Basidiomycota</taxon>
        <taxon>Agaricomycotina</taxon>
        <taxon>Agaricomycetes</taxon>
        <taxon>Agaricomycetidae</taxon>
        <taxon>Agaricales</taxon>
        <taxon>Agaricineae</taxon>
        <taxon>Hymenogastraceae</taxon>
        <taxon>Hebeloma</taxon>
    </lineage>
</organism>
<keyword evidence="2" id="KW-1185">Reference proteome</keyword>